<dbReference type="SUPFAM" id="SSF53474">
    <property type="entry name" value="alpha/beta-Hydrolases"/>
    <property type="match status" value="1"/>
</dbReference>
<dbReference type="Pfam" id="PF20434">
    <property type="entry name" value="BD-FAE"/>
    <property type="match status" value="1"/>
</dbReference>
<dbReference type="GO" id="GO:0016787">
    <property type="term" value="F:hydrolase activity"/>
    <property type="evidence" value="ECO:0007669"/>
    <property type="project" value="UniProtKB-KW"/>
</dbReference>
<keyword evidence="1" id="KW-0378">Hydrolase</keyword>
<reference evidence="3 4" key="1">
    <citation type="journal article" date="2015" name="Genome Announc.">
        <title>Expanding the biotechnology potential of lactobacilli through comparative genomics of 213 strains and associated genera.</title>
        <authorList>
            <person name="Sun Z."/>
            <person name="Harris H.M."/>
            <person name="McCann A."/>
            <person name="Guo C."/>
            <person name="Argimon S."/>
            <person name="Zhang W."/>
            <person name="Yang X."/>
            <person name="Jeffery I.B."/>
            <person name="Cooney J.C."/>
            <person name="Kagawa T.F."/>
            <person name="Liu W."/>
            <person name="Song Y."/>
            <person name="Salvetti E."/>
            <person name="Wrobel A."/>
            <person name="Rasinkangas P."/>
            <person name="Parkhill J."/>
            <person name="Rea M.C."/>
            <person name="O'Sullivan O."/>
            <person name="Ritari J."/>
            <person name="Douillard F.P."/>
            <person name="Paul Ross R."/>
            <person name="Yang R."/>
            <person name="Briner A.E."/>
            <person name="Felis G.E."/>
            <person name="de Vos W.M."/>
            <person name="Barrangou R."/>
            <person name="Klaenhammer T.R."/>
            <person name="Caufield P.W."/>
            <person name="Cui Y."/>
            <person name="Zhang H."/>
            <person name="O'Toole P.W."/>
        </authorList>
    </citation>
    <scope>NUCLEOTIDE SEQUENCE [LARGE SCALE GENOMIC DNA]</scope>
    <source>
        <strain evidence="3 4">DSM 20253</strain>
    </source>
</reference>
<evidence type="ECO:0000256" key="1">
    <source>
        <dbReference type="ARBA" id="ARBA00022801"/>
    </source>
</evidence>
<dbReference type="RefSeq" id="WP_057874080.1">
    <property type="nucleotide sequence ID" value="NZ_AYYI01000039.1"/>
</dbReference>
<dbReference type="PANTHER" id="PTHR48081:SF6">
    <property type="entry name" value="PEPTIDASE S9 PROLYL OLIGOPEPTIDASE CATALYTIC DOMAIN-CONTAINING PROTEIN"/>
    <property type="match status" value="1"/>
</dbReference>
<proteinExistence type="predicted"/>
<dbReference type="STRING" id="1423796.FC24_GL001527"/>
<evidence type="ECO:0000313" key="3">
    <source>
        <dbReference type="EMBL" id="KRM97624.1"/>
    </source>
</evidence>
<dbReference type="PANTHER" id="PTHR48081">
    <property type="entry name" value="AB HYDROLASE SUPERFAMILY PROTEIN C4A8.06C"/>
    <property type="match status" value="1"/>
</dbReference>
<dbReference type="Proteomes" id="UP000051638">
    <property type="component" value="Unassembled WGS sequence"/>
</dbReference>
<name>A0A0R2D0P6_9LACO</name>
<dbReference type="PATRIC" id="fig|1423796.3.peg.1554"/>
<dbReference type="InterPro" id="IPR049492">
    <property type="entry name" value="BD-FAE-like_dom"/>
</dbReference>
<gene>
    <name evidence="3" type="ORF">FC24_GL001527</name>
</gene>
<sequence>MQIIQQNLNDHAYLKGYVQTPDPAGSYKTLPAMIILPGGAYKKIPIEQTEALATAFAGKGFQSFYLRYSLVSEKKPLMPQPLIELAQAVRFLRQNAAQFNLNPQQIAILGVSVGGHIAALYNDYFHQPDFAKLTGLTLADIKINAAMMGYPVISPQLGFPTDEAALATWTSNPEKLAADKLVRSANAPSFVWTTTTDNVVPAINATSYVMALQKQHVSVEYHLYPEGPHGLALANPLTGADQQTILPHVATWFNLAIQWLNKQFH</sequence>
<evidence type="ECO:0000259" key="2">
    <source>
        <dbReference type="Pfam" id="PF20434"/>
    </source>
</evidence>
<accession>A0A0R2D0P6</accession>
<comment type="caution">
    <text evidence="3">The sequence shown here is derived from an EMBL/GenBank/DDBJ whole genome shotgun (WGS) entry which is preliminary data.</text>
</comment>
<feature type="domain" description="BD-FAE-like" evidence="2">
    <location>
        <begin position="23"/>
        <end position="121"/>
    </location>
</feature>
<protein>
    <submittedName>
        <fullName evidence="3">Esterase lipase</fullName>
    </submittedName>
</protein>
<evidence type="ECO:0000313" key="4">
    <source>
        <dbReference type="Proteomes" id="UP000051638"/>
    </source>
</evidence>
<keyword evidence="4" id="KW-1185">Reference proteome</keyword>
<dbReference type="AlphaFoldDB" id="A0A0R2D0P6"/>
<dbReference type="EMBL" id="AYYI01000039">
    <property type="protein sequence ID" value="KRM97624.1"/>
    <property type="molecule type" value="Genomic_DNA"/>
</dbReference>
<dbReference type="OrthoDB" id="9794725at2"/>
<dbReference type="Gene3D" id="3.40.50.1820">
    <property type="entry name" value="alpha/beta hydrolase"/>
    <property type="match status" value="1"/>
</dbReference>
<dbReference type="InterPro" id="IPR050300">
    <property type="entry name" value="GDXG_lipolytic_enzyme"/>
</dbReference>
<dbReference type="InterPro" id="IPR029058">
    <property type="entry name" value="AB_hydrolase_fold"/>
</dbReference>
<organism evidence="3 4">
    <name type="scientific">Loigolactobacillus rennini DSM 20253</name>
    <dbReference type="NCBI Taxonomy" id="1423796"/>
    <lineage>
        <taxon>Bacteria</taxon>
        <taxon>Bacillati</taxon>
        <taxon>Bacillota</taxon>
        <taxon>Bacilli</taxon>
        <taxon>Lactobacillales</taxon>
        <taxon>Lactobacillaceae</taxon>
        <taxon>Loigolactobacillus</taxon>
    </lineage>
</organism>